<gene>
    <name evidence="7" type="ORF">EDC90_101248</name>
</gene>
<keyword evidence="2" id="KW-1003">Cell membrane</keyword>
<reference evidence="7 8" key="1">
    <citation type="submission" date="2019-03" db="EMBL/GenBank/DDBJ databases">
        <title>Freshwater and sediment microbial communities from various areas in North America, analyzing microbe dynamics in response to fracking.</title>
        <authorList>
            <person name="Lamendella R."/>
        </authorList>
    </citation>
    <scope>NUCLEOTIDE SEQUENCE [LARGE SCALE GENOMIC DNA]</scope>
    <source>
        <strain evidence="7 8">175.2</strain>
    </source>
</reference>
<protein>
    <submittedName>
        <fullName evidence="7">Putative ABC transport system permease protein</fullName>
    </submittedName>
</protein>
<dbReference type="GO" id="GO:0022857">
    <property type="term" value="F:transmembrane transporter activity"/>
    <property type="evidence" value="ECO:0007669"/>
    <property type="project" value="InterPro"/>
</dbReference>
<evidence type="ECO:0000256" key="5">
    <source>
        <dbReference type="ARBA" id="ARBA00023136"/>
    </source>
</evidence>
<proteinExistence type="predicted"/>
<evidence type="ECO:0000313" key="7">
    <source>
        <dbReference type="EMBL" id="TCT39551.1"/>
    </source>
</evidence>
<feature type="transmembrane region" description="Helical" evidence="6">
    <location>
        <begin position="88"/>
        <end position="106"/>
    </location>
</feature>
<keyword evidence="5 6" id="KW-0472">Membrane</keyword>
<feature type="transmembrane region" description="Helical" evidence="6">
    <location>
        <begin position="126"/>
        <end position="149"/>
    </location>
</feature>
<keyword evidence="3 6" id="KW-0812">Transmembrane</keyword>
<dbReference type="OrthoDB" id="9778389at2"/>
<feature type="transmembrane region" description="Helical" evidence="6">
    <location>
        <begin position="6"/>
        <end position="28"/>
    </location>
</feature>
<feature type="transmembrane region" description="Helical" evidence="6">
    <location>
        <begin position="269"/>
        <end position="285"/>
    </location>
</feature>
<feature type="transmembrane region" description="Helical" evidence="6">
    <location>
        <begin position="209"/>
        <end position="230"/>
    </location>
</feature>
<feature type="transmembrane region" description="Helical" evidence="6">
    <location>
        <begin position="59"/>
        <end position="81"/>
    </location>
</feature>
<sequence>MTLFALAGALETGLLFALVALSIFMSFRVLDFPDLTVDGSFPLGAAVSAAAIINGVDPFIATFLGAMAGAAAGFVTGLLNVRFGIMNLLSGILMMVALFSINLRIMGRPNLPVYGHDTVFTRADSLFNAGLWSNSILLLLFAVGAKLIIDWFLKTEIGLGLRASGENAAMAEAQGIKNGAMTLLGMSIANALCALGGSLFAQMQGVADVTMGVGTIVTGLAALIIGEAILGRRTVFLATLGCIIGAVVYRLFIALALSAGFIGIRPQDLNLITAIVVAVAVVLSQRRGNKGRRKPLFKFRLVRGDRATEEGAE</sequence>
<dbReference type="GO" id="GO:0005886">
    <property type="term" value="C:plasma membrane"/>
    <property type="evidence" value="ECO:0007669"/>
    <property type="project" value="UniProtKB-SubCell"/>
</dbReference>
<dbReference type="PANTHER" id="PTHR32196:SF69">
    <property type="entry name" value="BRANCHED-CHAIN AMINO ACID TRANSPORT SYSTEM, PERMEASE PROTEIN"/>
    <property type="match status" value="1"/>
</dbReference>
<organism evidence="7 8">
    <name type="scientific">Martelella mediterranea</name>
    <dbReference type="NCBI Taxonomy" id="293089"/>
    <lineage>
        <taxon>Bacteria</taxon>
        <taxon>Pseudomonadati</taxon>
        <taxon>Pseudomonadota</taxon>
        <taxon>Alphaproteobacteria</taxon>
        <taxon>Hyphomicrobiales</taxon>
        <taxon>Aurantimonadaceae</taxon>
        <taxon>Martelella</taxon>
    </lineage>
</organism>
<comment type="subcellular location">
    <subcellularLocation>
        <location evidence="1">Cell membrane</location>
        <topology evidence="1">Multi-pass membrane protein</topology>
    </subcellularLocation>
</comment>
<dbReference type="Pfam" id="PF02653">
    <property type="entry name" value="BPD_transp_2"/>
    <property type="match status" value="1"/>
</dbReference>
<dbReference type="PANTHER" id="PTHR32196">
    <property type="entry name" value="ABC TRANSPORTER PERMEASE PROTEIN YPHD-RELATED-RELATED"/>
    <property type="match status" value="1"/>
</dbReference>
<keyword evidence="4 6" id="KW-1133">Transmembrane helix</keyword>
<evidence type="ECO:0000313" key="8">
    <source>
        <dbReference type="Proteomes" id="UP000295097"/>
    </source>
</evidence>
<evidence type="ECO:0000256" key="4">
    <source>
        <dbReference type="ARBA" id="ARBA00022989"/>
    </source>
</evidence>
<evidence type="ECO:0000256" key="2">
    <source>
        <dbReference type="ARBA" id="ARBA00022475"/>
    </source>
</evidence>
<evidence type="ECO:0000256" key="1">
    <source>
        <dbReference type="ARBA" id="ARBA00004651"/>
    </source>
</evidence>
<feature type="transmembrane region" description="Helical" evidence="6">
    <location>
        <begin position="237"/>
        <end position="263"/>
    </location>
</feature>
<comment type="caution">
    <text evidence="7">The sequence shown here is derived from an EMBL/GenBank/DDBJ whole genome shotgun (WGS) entry which is preliminary data.</text>
</comment>
<feature type="transmembrane region" description="Helical" evidence="6">
    <location>
        <begin position="180"/>
        <end position="203"/>
    </location>
</feature>
<name>A0A4R3NSK0_9HYPH</name>
<accession>A0A4R3NSK0</accession>
<evidence type="ECO:0000256" key="3">
    <source>
        <dbReference type="ARBA" id="ARBA00022692"/>
    </source>
</evidence>
<evidence type="ECO:0000256" key="6">
    <source>
        <dbReference type="SAM" id="Phobius"/>
    </source>
</evidence>
<dbReference type="Proteomes" id="UP000295097">
    <property type="component" value="Unassembled WGS sequence"/>
</dbReference>
<keyword evidence="8" id="KW-1185">Reference proteome</keyword>
<dbReference type="EMBL" id="SMAR01000012">
    <property type="protein sequence ID" value="TCT39551.1"/>
    <property type="molecule type" value="Genomic_DNA"/>
</dbReference>
<dbReference type="RefSeq" id="WP_132310993.1">
    <property type="nucleotide sequence ID" value="NZ_SMAR01000012.1"/>
</dbReference>
<dbReference type="InterPro" id="IPR001851">
    <property type="entry name" value="ABC_transp_permease"/>
</dbReference>
<dbReference type="AlphaFoldDB" id="A0A4R3NSK0"/>
<dbReference type="CDD" id="cd06574">
    <property type="entry name" value="TM_PBP1_branched-chain-AA_like"/>
    <property type="match status" value="1"/>
</dbReference>